<dbReference type="AlphaFoldDB" id="A0A9N9NH42"/>
<keyword evidence="2" id="KW-1185">Reference proteome</keyword>
<comment type="caution">
    <text evidence="1">The sequence shown here is derived from an EMBL/GenBank/DDBJ whole genome shotgun (WGS) entry which is preliminary data.</text>
</comment>
<evidence type="ECO:0000313" key="1">
    <source>
        <dbReference type="EMBL" id="CAG8733709.1"/>
    </source>
</evidence>
<reference evidence="1" key="1">
    <citation type="submission" date="2021-06" db="EMBL/GenBank/DDBJ databases">
        <authorList>
            <person name="Kallberg Y."/>
            <person name="Tangrot J."/>
            <person name="Rosling A."/>
        </authorList>
    </citation>
    <scope>NUCLEOTIDE SEQUENCE</scope>
    <source>
        <strain evidence="1">87-6 pot B 2015</strain>
    </source>
</reference>
<gene>
    <name evidence="1" type="ORF">FMOSSE_LOCUS15771</name>
</gene>
<sequence>PVENSNKLGEPTKKFDNITQLIIPRPVFNKETTLPVYRKSDTWE</sequence>
<proteinExistence type="predicted"/>
<protein>
    <submittedName>
        <fullName evidence="1">9862_t:CDS:1</fullName>
    </submittedName>
</protein>
<feature type="non-terminal residue" evidence="1">
    <location>
        <position position="1"/>
    </location>
</feature>
<accession>A0A9N9NH42</accession>
<name>A0A9N9NH42_FUNMO</name>
<dbReference type="EMBL" id="CAJVPP010017822">
    <property type="protein sequence ID" value="CAG8733709.1"/>
    <property type="molecule type" value="Genomic_DNA"/>
</dbReference>
<feature type="non-terminal residue" evidence="1">
    <location>
        <position position="44"/>
    </location>
</feature>
<dbReference type="Proteomes" id="UP000789375">
    <property type="component" value="Unassembled WGS sequence"/>
</dbReference>
<organism evidence="1 2">
    <name type="scientific">Funneliformis mosseae</name>
    <name type="common">Endomycorrhizal fungus</name>
    <name type="synonym">Glomus mosseae</name>
    <dbReference type="NCBI Taxonomy" id="27381"/>
    <lineage>
        <taxon>Eukaryota</taxon>
        <taxon>Fungi</taxon>
        <taxon>Fungi incertae sedis</taxon>
        <taxon>Mucoromycota</taxon>
        <taxon>Glomeromycotina</taxon>
        <taxon>Glomeromycetes</taxon>
        <taxon>Glomerales</taxon>
        <taxon>Glomeraceae</taxon>
        <taxon>Funneliformis</taxon>
    </lineage>
</organism>
<evidence type="ECO:0000313" key="2">
    <source>
        <dbReference type="Proteomes" id="UP000789375"/>
    </source>
</evidence>